<dbReference type="EMBL" id="JAUOEK010000169">
    <property type="protein sequence ID" value="MDO5971604.1"/>
    <property type="molecule type" value="Genomic_DNA"/>
</dbReference>
<protein>
    <recommendedName>
        <fullName evidence="3">Immunity protein 35 domain-containing protein</fullName>
    </recommendedName>
</protein>
<evidence type="ECO:0008006" key="3">
    <source>
        <dbReference type="Google" id="ProtNLM"/>
    </source>
</evidence>
<sequence length="170" mass="19310">MTKEEAEKLVQEHLTKNLKGFSVISESTMESESCFAVFYQSDKYLKSNKFEDIAVGQGPTIVSKIDSKLFETGSGRFVEDSIESFEKYGDPYLEKDNSKIILSLVKNKNFDLKSMIALLKKTTNKGILESKQILTDLIDGGTIHFENNLTEDDFQELSEFGFTVDYAWLD</sequence>
<evidence type="ECO:0000313" key="1">
    <source>
        <dbReference type="EMBL" id="MDO5971604.1"/>
    </source>
</evidence>
<name>A0ABT8WF11_9FLAO</name>
<dbReference type="Proteomes" id="UP001176883">
    <property type="component" value="Unassembled WGS sequence"/>
</dbReference>
<accession>A0ABT8WF11</accession>
<reference evidence="1" key="1">
    <citation type="submission" date="2023-07" db="EMBL/GenBank/DDBJ databases">
        <title>Two novel species in the genus Flavivirga.</title>
        <authorList>
            <person name="Kwon K."/>
        </authorList>
    </citation>
    <scope>NUCLEOTIDE SEQUENCE</scope>
    <source>
        <strain evidence="1">KCTC 52353</strain>
    </source>
</reference>
<evidence type="ECO:0000313" key="2">
    <source>
        <dbReference type="Proteomes" id="UP001176883"/>
    </source>
</evidence>
<gene>
    <name evidence="1" type="ORF">Q4Q35_17505</name>
</gene>
<proteinExistence type="predicted"/>
<dbReference type="RefSeq" id="WP_303279318.1">
    <property type="nucleotide sequence ID" value="NZ_JAUOEK010000169.1"/>
</dbReference>
<keyword evidence="2" id="KW-1185">Reference proteome</keyword>
<organism evidence="1 2">
    <name type="scientific">Flavivirga aquimarina</name>
    <dbReference type="NCBI Taxonomy" id="2027862"/>
    <lineage>
        <taxon>Bacteria</taxon>
        <taxon>Pseudomonadati</taxon>
        <taxon>Bacteroidota</taxon>
        <taxon>Flavobacteriia</taxon>
        <taxon>Flavobacteriales</taxon>
        <taxon>Flavobacteriaceae</taxon>
        <taxon>Flavivirga</taxon>
    </lineage>
</organism>
<comment type="caution">
    <text evidence="1">The sequence shown here is derived from an EMBL/GenBank/DDBJ whole genome shotgun (WGS) entry which is preliminary data.</text>
</comment>